<evidence type="ECO:0000313" key="3">
    <source>
        <dbReference type="Proteomes" id="UP000198878"/>
    </source>
</evidence>
<reference evidence="3" key="1">
    <citation type="submission" date="2016-10" db="EMBL/GenBank/DDBJ databases">
        <authorList>
            <person name="Varghese N."/>
            <person name="Submissions S."/>
        </authorList>
    </citation>
    <scope>NUCLEOTIDE SEQUENCE [LARGE SCALE GENOMIC DNA]</scope>
    <source>
        <strain evidence="3">DSM 44654</strain>
    </source>
</reference>
<gene>
    <name evidence="2" type="ORF">SAMN05421837_10347</name>
</gene>
<keyword evidence="1" id="KW-0472">Membrane</keyword>
<accession>A0A1H5QIN4</accession>
<organism evidence="2 3">
    <name type="scientific">Amycolatopsis pretoriensis</name>
    <dbReference type="NCBI Taxonomy" id="218821"/>
    <lineage>
        <taxon>Bacteria</taxon>
        <taxon>Bacillati</taxon>
        <taxon>Actinomycetota</taxon>
        <taxon>Actinomycetes</taxon>
        <taxon>Pseudonocardiales</taxon>
        <taxon>Pseudonocardiaceae</taxon>
        <taxon>Amycolatopsis</taxon>
    </lineage>
</organism>
<feature type="transmembrane region" description="Helical" evidence="1">
    <location>
        <begin position="287"/>
        <end position="310"/>
    </location>
</feature>
<sequence length="560" mass="58934">MDAPGRRLALPAVSVLLAFAVCAPLLGRGFVLSYDMVFAPRQYFVPDAFGIGSTLPRSVPADAAVALATTVLPGEIVQKIVLLLAIFAAAQGAGRLVPTEHLGTRLVAATAYAWTPYVAERLFIGHWPLLLTYAALPWIVRAGLAARKHEPNALPRLVIACAPAVLTPPGGVLAVVVMAVAAGSRRLWQTLALAIVLNLPWLVPTFLNAGGTYSDPAGVTAFSARAESWGPALFSVLGLGGIWNSETVPGSRSLPLVPVLTLIVVAIAVAGLKPLTERWGKAPARSLFALGLAGVLLASLATLPGGDAVLTAATRHLPGAGLLRDAQKWVAWWALPLALGFALAIEVAAAKLKTDRGRVALVTAAAVFPLLTLPDLAWGGWGRLSTVRYPADWQAVSEVLGDRPGDVLTLPLSAFRGFAWNDDRTQLDPAPRVLPKPVLMDDTLQVGADRVAGEDPRIGDVRAATSARELTEAGIGWILVEHGTPGDVDKRLLADATPVWSGDWLTLYRTPGVPAVKPISWAPALVANGVALASLCVALLCRMLPMRTLGRGRNLPPRKE</sequence>
<feature type="transmembrane region" description="Helical" evidence="1">
    <location>
        <begin position="256"/>
        <end position="275"/>
    </location>
</feature>
<dbReference type="Proteomes" id="UP000198878">
    <property type="component" value="Unassembled WGS sequence"/>
</dbReference>
<keyword evidence="1" id="KW-1133">Transmembrane helix</keyword>
<feature type="transmembrane region" description="Helical" evidence="1">
    <location>
        <begin position="157"/>
        <end position="181"/>
    </location>
</feature>
<dbReference type="OrthoDB" id="3463898at2"/>
<feature type="transmembrane region" description="Helical" evidence="1">
    <location>
        <begin position="361"/>
        <end position="381"/>
    </location>
</feature>
<dbReference type="AlphaFoldDB" id="A0A1H5QIN4"/>
<evidence type="ECO:0000256" key="1">
    <source>
        <dbReference type="SAM" id="Phobius"/>
    </source>
</evidence>
<keyword evidence="3" id="KW-1185">Reference proteome</keyword>
<evidence type="ECO:0000313" key="2">
    <source>
        <dbReference type="EMBL" id="SEF26022.1"/>
    </source>
</evidence>
<dbReference type="RefSeq" id="WP_086673227.1">
    <property type="nucleotide sequence ID" value="NZ_FNUJ01000003.1"/>
</dbReference>
<feature type="transmembrane region" description="Helical" evidence="1">
    <location>
        <begin position="125"/>
        <end position="145"/>
    </location>
</feature>
<keyword evidence="1" id="KW-0812">Transmembrane</keyword>
<feature type="transmembrane region" description="Helical" evidence="1">
    <location>
        <begin position="187"/>
        <end position="207"/>
    </location>
</feature>
<evidence type="ECO:0008006" key="4">
    <source>
        <dbReference type="Google" id="ProtNLM"/>
    </source>
</evidence>
<dbReference type="EMBL" id="FNUJ01000003">
    <property type="protein sequence ID" value="SEF26022.1"/>
    <property type="molecule type" value="Genomic_DNA"/>
</dbReference>
<protein>
    <recommendedName>
        <fullName evidence="4">Membrane protein YfhO</fullName>
    </recommendedName>
</protein>
<dbReference type="STRING" id="218821.SAMN05421837_10347"/>
<feature type="transmembrane region" description="Helical" evidence="1">
    <location>
        <begin position="330"/>
        <end position="349"/>
    </location>
</feature>
<name>A0A1H5QIN4_9PSEU</name>
<feature type="transmembrane region" description="Helical" evidence="1">
    <location>
        <begin position="519"/>
        <end position="541"/>
    </location>
</feature>
<proteinExistence type="predicted"/>